<keyword evidence="4" id="KW-0472">Membrane</keyword>
<evidence type="ECO:0000259" key="7">
    <source>
        <dbReference type="Pfam" id="PF07980"/>
    </source>
</evidence>
<dbReference type="EMBL" id="APLF01000016">
    <property type="protein sequence ID" value="EMY80285.1"/>
    <property type="molecule type" value="Genomic_DNA"/>
</dbReference>
<dbReference type="SUPFAM" id="SSF48452">
    <property type="entry name" value="TPR-like"/>
    <property type="match status" value="1"/>
</dbReference>
<feature type="chain" id="PRO_5004113877" evidence="6">
    <location>
        <begin position="23"/>
        <end position="435"/>
    </location>
</feature>
<proteinExistence type="inferred from homology"/>
<dbReference type="Pfam" id="PF07980">
    <property type="entry name" value="SusD_RagB"/>
    <property type="match status" value="1"/>
</dbReference>
<evidence type="ECO:0000256" key="5">
    <source>
        <dbReference type="ARBA" id="ARBA00023237"/>
    </source>
</evidence>
<evidence type="ECO:0000256" key="1">
    <source>
        <dbReference type="ARBA" id="ARBA00004442"/>
    </source>
</evidence>
<dbReference type="AlphaFoldDB" id="N1WMQ8"/>
<accession>N1WMQ8</accession>
<dbReference type="STRING" id="1189619.pgond44_12687"/>
<feature type="signal peptide" evidence="6">
    <location>
        <begin position="1"/>
        <end position="22"/>
    </location>
</feature>
<dbReference type="eggNOG" id="ENOG502Z8J7">
    <property type="taxonomic scope" value="Bacteria"/>
</dbReference>
<evidence type="ECO:0000256" key="4">
    <source>
        <dbReference type="ARBA" id="ARBA00023136"/>
    </source>
</evidence>
<sequence length="435" mass="48642">MKLIHKILFLSLICLMTLSCELEDGENLNGPTAESIQDGITRGELEQAITGVLSDMRLRIDTQVDGQSLAGREYYRFQSSDPRWSSDVMTGNLDNNTFYTTTPYSARYTVIKNANLIIEGIGNSEGIFTEAEKSLSEGFLNTIKAHELLMVLNQQYQNGIRVDVSDPNNLGPFLGYDEAIAFISTLLGEAATQLQNGGDEFPFSLPEGFTIAATPADFFQFNKAIHARVEVYRGNYTDAESLLEDSFMNLNGDLSESIYFTFSQSGLDFPNPLFFSVNQTVANARIAHPSFIEDTLTGDSRISKVVRREEVLTQSDLSGIYNVFVYDNIVDNVDIIRNEELILLYAEALHISNPSEAINAINIVRNAAELDDYTGGDSPAELVDEILLQRRYSLFAEGGHRWIDMRRFNRLDQLPNDRPGDNVFVQFPTPAAENR</sequence>
<keyword evidence="3 6" id="KW-0732">Signal</keyword>
<dbReference type="RefSeq" id="WP_003443046.1">
    <property type="nucleotide sequence ID" value="NZ_APLF01000016.1"/>
</dbReference>
<dbReference type="Gene3D" id="1.25.40.390">
    <property type="match status" value="1"/>
</dbReference>
<dbReference type="InterPro" id="IPR011990">
    <property type="entry name" value="TPR-like_helical_dom_sf"/>
</dbReference>
<evidence type="ECO:0000313" key="9">
    <source>
        <dbReference type="Proteomes" id="UP000012317"/>
    </source>
</evidence>
<dbReference type="PATRIC" id="fig|1189619.4.peg.2615"/>
<comment type="similarity">
    <text evidence="2">Belongs to the SusD family.</text>
</comment>
<gene>
    <name evidence="8" type="ORF">pgond44_12687</name>
</gene>
<feature type="domain" description="RagB/SusD" evidence="7">
    <location>
        <begin position="332"/>
        <end position="414"/>
    </location>
</feature>
<evidence type="ECO:0000256" key="2">
    <source>
        <dbReference type="ARBA" id="ARBA00006275"/>
    </source>
</evidence>
<dbReference type="GO" id="GO:0009279">
    <property type="term" value="C:cell outer membrane"/>
    <property type="evidence" value="ECO:0007669"/>
    <property type="project" value="UniProtKB-SubCell"/>
</dbReference>
<reference evidence="8 9" key="1">
    <citation type="journal article" date="2014" name="Genome Biol. Evol.">
        <title>Extensive gene acquisition in the extremely psychrophilic bacterial species Psychroflexus torquis and the link to sea-ice ecosystem specialism.</title>
        <authorList>
            <person name="Feng S."/>
            <person name="Powell S.M."/>
            <person name="Wilson R."/>
            <person name="Bowman J.P."/>
        </authorList>
    </citation>
    <scope>NUCLEOTIDE SEQUENCE [LARGE SCALE GENOMIC DNA]</scope>
    <source>
        <strain evidence="8 9">ACAM 44</strain>
    </source>
</reference>
<evidence type="ECO:0000313" key="8">
    <source>
        <dbReference type="EMBL" id="EMY80285.1"/>
    </source>
</evidence>
<dbReference type="InterPro" id="IPR012944">
    <property type="entry name" value="SusD_RagB_dom"/>
</dbReference>
<name>N1WMQ8_9FLAO</name>
<keyword evidence="9" id="KW-1185">Reference proteome</keyword>
<evidence type="ECO:0000256" key="6">
    <source>
        <dbReference type="SAM" id="SignalP"/>
    </source>
</evidence>
<protein>
    <submittedName>
        <fullName evidence="8">Outer membrane nutrient binding protein, SusD family</fullName>
    </submittedName>
</protein>
<organism evidence="8 9">
    <name type="scientific">Psychroflexus gondwanensis ACAM 44</name>
    <dbReference type="NCBI Taxonomy" id="1189619"/>
    <lineage>
        <taxon>Bacteria</taxon>
        <taxon>Pseudomonadati</taxon>
        <taxon>Bacteroidota</taxon>
        <taxon>Flavobacteriia</taxon>
        <taxon>Flavobacteriales</taxon>
        <taxon>Flavobacteriaceae</taxon>
        <taxon>Psychroflexus</taxon>
    </lineage>
</organism>
<dbReference type="PROSITE" id="PS51257">
    <property type="entry name" value="PROKAR_LIPOPROTEIN"/>
    <property type="match status" value="1"/>
</dbReference>
<comment type="subcellular location">
    <subcellularLocation>
        <location evidence="1">Cell outer membrane</location>
    </subcellularLocation>
</comment>
<dbReference type="Proteomes" id="UP000012317">
    <property type="component" value="Unassembled WGS sequence"/>
</dbReference>
<evidence type="ECO:0000256" key="3">
    <source>
        <dbReference type="ARBA" id="ARBA00022729"/>
    </source>
</evidence>
<comment type="caution">
    <text evidence="8">The sequence shown here is derived from an EMBL/GenBank/DDBJ whole genome shotgun (WGS) entry which is preliminary data.</text>
</comment>
<keyword evidence="5" id="KW-0998">Cell outer membrane</keyword>